<evidence type="ECO:0000313" key="2">
    <source>
        <dbReference type="EMBL" id="OII77308.1"/>
    </source>
</evidence>
<keyword evidence="1" id="KW-0732">Signal</keyword>
<evidence type="ECO:0000256" key="1">
    <source>
        <dbReference type="SAM" id="SignalP"/>
    </source>
</evidence>
<dbReference type="Proteomes" id="UP000186804">
    <property type="component" value="Unassembled WGS sequence"/>
</dbReference>
<feature type="chain" id="PRO_5012046120" evidence="1">
    <location>
        <begin position="21"/>
        <end position="227"/>
    </location>
</feature>
<protein>
    <submittedName>
        <fullName evidence="2">Uncharacterized protein</fullName>
    </submittedName>
</protein>
<accession>A0A1J4MW92</accession>
<dbReference type="VEuPathDB" id="CryptoDB:cand_020180"/>
<gene>
    <name evidence="2" type="ORF">cand_020180</name>
</gene>
<organism evidence="2 3">
    <name type="scientific">Cryptosporidium andersoni</name>
    <dbReference type="NCBI Taxonomy" id="117008"/>
    <lineage>
        <taxon>Eukaryota</taxon>
        <taxon>Sar</taxon>
        <taxon>Alveolata</taxon>
        <taxon>Apicomplexa</taxon>
        <taxon>Conoidasida</taxon>
        <taxon>Coccidia</taxon>
        <taxon>Eucoccidiorida</taxon>
        <taxon>Eimeriorina</taxon>
        <taxon>Cryptosporidiidae</taxon>
        <taxon>Cryptosporidium</taxon>
    </lineage>
</organism>
<feature type="signal peptide" evidence="1">
    <location>
        <begin position="1"/>
        <end position="20"/>
    </location>
</feature>
<sequence>MISIIFIILQLTLLRDQISANINQHENILDCGEITHGNSKSAELKSLEFLKNPYILEDEEIPVIFSVSDWLEVRSPKKFLRVHHIPIEDMNHNSGEYTIGPISSNVSNEVNISTIDIGNHSQDLGGVGKSHLLEISSPCEEQESNSTYITPTPTNLKFNSSYTSYPILKCPNRTIKITVDKIKNILPRFPIKCNSHKESQLFYSIGSDSKSCCYKSKKLKNHGVLVT</sequence>
<dbReference type="OrthoDB" id="10334569at2759"/>
<comment type="caution">
    <text evidence="2">The sequence shown here is derived from an EMBL/GenBank/DDBJ whole genome shotgun (WGS) entry which is preliminary data.</text>
</comment>
<dbReference type="EMBL" id="LRBS01000043">
    <property type="protein sequence ID" value="OII77308.1"/>
    <property type="molecule type" value="Genomic_DNA"/>
</dbReference>
<dbReference type="AlphaFoldDB" id="A0A1J4MW92"/>
<reference evidence="2 3" key="1">
    <citation type="submission" date="2016-10" db="EMBL/GenBank/DDBJ databases">
        <title>Reductive evolution of mitochondrial metabolism and differential evolution of invasion-related proteins in Cryptosporidium.</title>
        <authorList>
            <person name="Liu S."/>
            <person name="Roellig D.M."/>
            <person name="Guo Y."/>
            <person name="Li N."/>
            <person name="Frace M.A."/>
            <person name="Tang K."/>
            <person name="Zhang L."/>
            <person name="Feng Y."/>
            <person name="Xiao L."/>
        </authorList>
    </citation>
    <scope>NUCLEOTIDE SEQUENCE [LARGE SCALE GENOMIC DNA]</scope>
    <source>
        <strain evidence="2">30847</strain>
    </source>
</reference>
<keyword evidence="3" id="KW-1185">Reference proteome</keyword>
<evidence type="ECO:0000313" key="3">
    <source>
        <dbReference type="Proteomes" id="UP000186804"/>
    </source>
</evidence>
<dbReference type="RefSeq" id="XP_067069154.1">
    <property type="nucleotide sequence ID" value="XM_067212248.1"/>
</dbReference>
<proteinExistence type="predicted"/>
<name>A0A1J4MW92_9CRYT</name>
<dbReference type="GeneID" id="92366202"/>